<dbReference type="InterPro" id="IPR000531">
    <property type="entry name" value="Beta-barrel_TonB"/>
</dbReference>
<feature type="region of interest" description="Disordered" evidence="17">
    <location>
        <begin position="220"/>
        <end position="242"/>
    </location>
</feature>
<dbReference type="Gene3D" id="2.170.130.10">
    <property type="entry name" value="TonB-dependent receptor, plug domain"/>
    <property type="match status" value="1"/>
</dbReference>
<keyword evidence="11 14" id="KW-0472">Membrane</keyword>
<evidence type="ECO:0000256" key="9">
    <source>
        <dbReference type="ARBA" id="ARBA00023065"/>
    </source>
</evidence>
<dbReference type="InterPro" id="IPR036942">
    <property type="entry name" value="Beta-barrel_TonB_sf"/>
</dbReference>
<dbReference type="PANTHER" id="PTHR32552:SF74">
    <property type="entry name" value="HYDROXAMATE SIDEROPHORE RECEPTOR FHUE"/>
    <property type="match status" value="1"/>
</dbReference>
<keyword evidence="12 20" id="KW-0675">Receptor</keyword>
<evidence type="ECO:0000313" key="21">
    <source>
        <dbReference type="Proteomes" id="UP000231901"/>
    </source>
</evidence>
<organism evidence="20 21">
    <name type="scientific">Dickeya fangzhongdai</name>
    <dbReference type="NCBI Taxonomy" id="1778540"/>
    <lineage>
        <taxon>Bacteria</taxon>
        <taxon>Pseudomonadati</taxon>
        <taxon>Pseudomonadota</taxon>
        <taxon>Gammaproteobacteria</taxon>
        <taxon>Enterobacterales</taxon>
        <taxon>Pectobacteriaceae</taxon>
        <taxon>Dickeya</taxon>
    </lineage>
</organism>
<dbReference type="RefSeq" id="WP_100848923.1">
    <property type="nucleotide sequence ID" value="NZ_BMJF01000003.1"/>
</dbReference>
<proteinExistence type="inferred from homology"/>
<dbReference type="EMBL" id="CP025003">
    <property type="protein sequence ID" value="ATZ93159.1"/>
    <property type="molecule type" value="Genomic_DNA"/>
</dbReference>
<evidence type="ECO:0000259" key="19">
    <source>
        <dbReference type="SMART" id="SM00965"/>
    </source>
</evidence>
<dbReference type="InterPro" id="IPR011662">
    <property type="entry name" value="Secretin/TonB_short_N"/>
</dbReference>
<dbReference type="PROSITE" id="PS52016">
    <property type="entry name" value="TONB_DEPENDENT_REC_3"/>
    <property type="match status" value="1"/>
</dbReference>
<evidence type="ECO:0000256" key="13">
    <source>
        <dbReference type="ARBA" id="ARBA00023237"/>
    </source>
</evidence>
<feature type="chain" id="PRO_5014946838" evidence="18">
    <location>
        <begin position="43"/>
        <end position="822"/>
    </location>
</feature>
<comment type="subcellular location">
    <subcellularLocation>
        <location evidence="1 14">Cell outer membrane</location>
        <topology evidence="1 14">Multi-pass membrane protein</topology>
    </subcellularLocation>
</comment>
<feature type="compositionally biased region" description="Low complexity" evidence="17">
    <location>
        <begin position="229"/>
        <end position="242"/>
    </location>
</feature>
<evidence type="ECO:0000256" key="8">
    <source>
        <dbReference type="ARBA" id="ARBA00023004"/>
    </source>
</evidence>
<comment type="similarity">
    <text evidence="2 14 16">Belongs to the TonB-dependent receptor family.</text>
</comment>
<dbReference type="GO" id="GO:0015344">
    <property type="term" value="F:siderophore uptake transmembrane transporter activity"/>
    <property type="evidence" value="ECO:0007669"/>
    <property type="project" value="TreeGrafter"/>
</dbReference>
<evidence type="ECO:0000256" key="3">
    <source>
        <dbReference type="ARBA" id="ARBA00022448"/>
    </source>
</evidence>
<dbReference type="InterPro" id="IPR039426">
    <property type="entry name" value="TonB-dep_rcpt-like"/>
</dbReference>
<evidence type="ECO:0000256" key="15">
    <source>
        <dbReference type="PROSITE-ProRule" id="PRU10144"/>
    </source>
</evidence>
<dbReference type="FunFam" id="2.170.130.10:FF:000010">
    <property type="entry name" value="Ferripyoverdine receptor"/>
    <property type="match status" value="1"/>
</dbReference>
<dbReference type="GO" id="GO:0038023">
    <property type="term" value="F:signaling receptor activity"/>
    <property type="evidence" value="ECO:0007669"/>
    <property type="project" value="InterPro"/>
</dbReference>
<evidence type="ECO:0000256" key="12">
    <source>
        <dbReference type="ARBA" id="ARBA00023170"/>
    </source>
</evidence>
<dbReference type="CDD" id="cd01347">
    <property type="entry name" value="ligand_gated_channel"/>
    <property type="match status" value="1"/>
</dbReference>
<evidence type="ECO:0000256" key="16">
    <source>
        <dbReference type="RuleBase" id="RU003357"/>
    </source>
</evidence>
<reference evidence="21" key="1">
    <citation type="journal article" date="2018" name="Genome Announc.">
        <title>Complete genome sequence of a Dickeya fangzhongdai type strain causing bleeding canker of pear tree trunks.</title>
        <authorList>
            <person name="Zhao Y."/>
            <person name="Tian Y."/>
            <person name="Li X."/>
            <person name="Hu B."/>
        </authorList>
    </citation>
    <scope>NUCLEOTIDE SEQUENCE [LARGE SCALE GENOMIC DNA]</scope>
    <source>
        <strain evidence="21">DSM 101947</strain>
    </source>
</reference>
<dbReference type="InterPro" id="IPR010917">
    <property type="entry name" value="TonB_rcpt_CS"/>
</dbReference>
<sequence>MTFTTPARAGLRQILRPQKPLVVALRLALLSLSLPYAIPASAAQESPATRHYALAAGPLGNQLNQLAGQAGIYLAADASLTQGLSGPALQGDYTVDEALRRLLSGSGLTASRQPDGSYVLRKPADGEEMYVIRQPSLNGPTEDTGAYTTRNLSTATRMTLSPRETPQSVSVVTRQQMDDQHMTSLEDAMAVSTGVTVVKESSYQTRFQSRGFMMDNVQEDGSGSSFQNSVSGMGSAESSSESPDLAIYDRLEILRGASGLLQGNGEPGGTVNLVRKKPTYDFRSTLSTSAGSWDHYRQEADVSGPLNSDGSLRGRFVGVTQKKGSFVNEVHSERHVMYGTLAYDLTSDTTVTTGVNWQKTRTVPDLYGVPMSTDYASLNLPRSTFLGASWNRIAFEKINAFAELEHRFSSDWTLKSALNYTHSTAVGRFTGIFGNGTSGVGSNGTGRLNNMLARDNQADQWSYNLTLNGPFELLGRRHELVVGGDYQKENFDNLFGRVINTNVVNVYNWNPDALAEPAWPAYSNNYTYDLYQRGLFTTARFTLADDWKLIVGTRYSNFSYTNNLRNLSSGSATQTHFKANEQWTPYGGLLWDFADHYTWYLSYADIYKPQENIDNRGNLLPAVTGKNYETGVKGEFFGGALNTSAALFRIVQENRAVEDINCQVSTTCYRADGKVESQGLELEAAGKLATGWQLSAGYTLTNSKYLKSDEGTQGRRYSLNTPQHQFKLYTSYQLPGSLNQWTVGAGLTAQTDTTTSRGVTQGGYTLLNANVNYQYNSHLSFNLAGYNLTDKVYYVNVSNRHRGGNNFYGDPRNVMLTAKWAF</sequence>
<evidence type="ECO:0000313" key="20">
    <source>
        <dbReference type="EMBL" id="ATZ93159.1"/>
    </source>
</evidence>
<dbReference type="InterPro" id="IPR012910">
    <property type="entry name" value="Plug_dom"/>
</dbReference>
<dbReference type="GO" id="GO:0015891">
    <property type="term" value="P:siderophore transport"/>
    <property type="evidence" value="ECO:0007669"/>
    <property type="project" value="InterPro"/>
</dbReference>
<dbReference type="NCBIfam" id="TIGR01783">
    <property type="entry name" value="TonB-siderophor"/>
    <property type="match status" value="1"/>
</dbReference>
<dbReference type="InterPro" id="IPR037066">
    <property type="entry name" value="Plug_dom_sf"/>
</dbReference>
<protein>
    <submittedName>
        <fullName evidence="20">TonB-dependent siderophore receptor</fullName>
    </submittedName>
</protein>
<name>A0A2K8QI28_9GAMM</name>
<evidence type="ECO:0000256" key="2">
    <source>
        <dbReference type="ARBA" id="ARBA00009810"/>
    </source>
</evidence>
<dbReference type="GO" id="GO:0009279">
    <property type="term" value="C:cell outer membrane"/>
    <property type="evidence" value="ECO:0007669"/>
    <property type="project" value="UniProtKB-SubCell"/>
</dbReference>
<evidence type="ECO:0000256" key="4">
    <source>
        <dbReference type="ARBA" id="ARBA00022452"/>
    </source>
</evidence>
<keyword evidence="9" id="KW-0406">Ion transport</keyword>
<evidence type="ECO:0000256" key="10">
    <source>
        <dbReference type="ARBA" id="ARBA00023077"/>
    </source>
</evidence>
<keyword evidence="5" id="KW-0410">Iron transport</keyword>
<keyword evidence="10 16" id="KW-0798">TonB box</keyword>
<dbReference type="SMART" id="SM00965">
    <property type="entry name" value="STN"/>
    <property type="match status" value="1"/>
</dbReference>
<dbReference type="Pfam" id="PF00593">
    <property type="entry name" value="TonB_dep_Rec_b-barrel"/>
    <property type="match status" value="1"/>
</dbReference>
<evidence type="ECO:0000256" key="11">
    <source>
        <dbReference type="ARBA" id="ARBA00023136"/>
    </source>
</evidence>
<evidence type="ECO:0000256" key="18">
    <source>
        <dbReference type="SAM" id="SignalP"/>
    </source>
</evidence>
<feature type="signal peptide" evidence="18">
    <location>
        <begin position="1"/>
        <end position="42"/>
    </location>
</feature>
<dbReference type="PROSITE" id="PS01156">
    <property type="entry name" value="TONB_DEPENDENT_REC_2"/>
    <property type="match status" value="1"/>
</dbReference>
<keyword evidence="8" id="KW-0408">Iron</keyword>
<dbReference type="Pfam" id="PF07660">
    <property type="entry name" value="STN"/>
    <property type="match status" value="1"/>
</dbReference>
<evidence type="ECO:0000256" key="5">
    <source>
        <dbReference type="ARBA" id="ARBA00022496"/>
    </source>
</evidence>
<keyword evidence="7 18" id="KW-0732">Signal</keyword>
<evidence type="ECO:0000256" key="1">
    <source>
        <dbReference type="ARBA" id="ARBA00004571"/>
    </source>
</evidence>
<keyword evidence="21" id="KW-1185">Reference proteome</keyword>
<dbReference type="KEGG" id="dfn:CVE23_03695"/>
<dbReference type="PANTHER" id="PTHR32552">
    <property type="entry name" value="FERRICHROME IRON RECEPTOR-RELATED"/>
    <property type="match status" value="1"/>
</dbReference>
<keyword evidence="3 14" id="KW-0813">Transport</keyword>
<gene>
    <name evidence="20" type="ORF">CVE23_03695</name>
</gene>
<keyword evidence="6 14" id="KW-0812">Transmembrane</keyword>
<dbReference type="Gene3D" id="3.55.50.30">
    <property type="match status" value="1"/>
</dbReference>
<evidence type="ECO:0000256" key="17">
    <source>
        <dbReference type="SAM" id="MobiDB-lite"/>
    </source>
</evidence>
<dbReference type="SUPFAM" id="SSF56935">
    <property type="entry name" value="Porins"/>
    <property type="match status" value="1"/>
</dbReference>
<dbReference type="InterPro" id="IPR010105">
    <property type="entry name" value="TonB_sidphr_rcpt"/>
</dbReference>
<dbReference type="Pfam" id="PF07715">
    <property type="entry name" value="Plug"/>
    <property type="match status" value="1"/>
</dbReference>
<evidence type="ECO:0000256" key="6">
    <source>
        <dbReference type="ARBA" id="ARBA00022692"/>
    </source>
</evidence>
<feature type="domain" description="Secretin/TonB short N-terminal" evidence="19">
    <location>
        <begin position="72"/>
        <end position="123"/>
    </location>
</feature>
<dbReference type="Gene3D" id="2.40.170.20">
    <property type="entry name" value="TonB-dependent receptor, beta-barrel domain"/>
    <property type="match status" value="1"/>
</dbReference>
<evidence type="ECO:0000256" key="7">
    <source>
        <dbReference type="ARBA" id="ARBA00022729"/>
    </source>
</evidence>
<dbReference type="AlphaFoldDB" id="A0A2K8QI28"/>
<keyword evidence="4 14" id="KW-1134">Transmembrane beta strand</keyword>
<feature type="short sequence motif" description="TonB C-terminal box" evidence="15">
    <location>
        <begin position="805"/>
        <end position="822"/>
    </location>
</feature>
<accession>A0A2K8QI28</accession>
<dbReference type="GeneID" id="66563444"/>
<dbReference type="Proteomes" id="UP000231901">
    <property type="component" value="Chromosome"/>
</dbReference>
<evidence type="ECO:0000256" key="14">
    <source>
        <dbReference type="PROSITE-ProRule" id="PRU01360"/>
    </source>
</evidence>
<keyword evidence="13 14" id="KW-0998">Cell outer membrane</keyword>